<dbReference type="EMBL" id="JAUZMY010000003">
    <property type="protein sequence ID" value="MEE2036580.1"/>
    <property type="molecule type" value="Genomic_DNA"/>
</dbReference>
<comment type="subcellular location">
    <subcellularLocation>
        <location evidence="10">Cytoplasm</location>
    </subcellularLocation>
    <text evidence="10">Associated with the membrane possibly through PlsY.</text>
</comment>
<comment type="similarity">
    <text evidence="10">Belongs to the PlsX family.</text>
</comment>
<keyword evidence="5 10" id="KW-0443">Lipid metabolism</keyword>
<organism evidence="12 13">
    <name type="scientific">Nocardiopsis codii</name>
    <dbReference type="NCBI Taxonomy" id="3065942"/>
    <lineage>
        <taxon>Bacteria</taxon>
        <taxon>Bacillati</taxon>
        <taxon>Actinomycetota</taxon>
        <taxon>Actinomycetes</taxon>
        <taxon>Streptosporangiales</taxon>
        <taxon>Nocardiopsidaceae</taxon>
        <taxon>Nocardiopsis</taxon>
    </lineage>
</organism>
<dbReference type="PIRSF" id="PIRSF002465">
    <property type="entry name" value="Phsphlp_syn_PlsX"/>
    <property type="match status" value="1"/>
</dbReference>
<evidence type="ECO:0000256" key="5">
    <source>
        <dbReference type="ARBA" id="ARBA00023098"/>
    </source>
</evidence>
<evidence type="ECO:0000256" key="3">
    <source>
        <dbReference type="ARBA" id="ARBA00022516"/>
    </source>
</evidence>
<evidence type="ECO:0000256" key="2">
    <source>
        <dbReference type="ARBA" id="ARBA00022490"/>
    </source>
</evidence>
<evidence type="ECO:0000256" key="9">
    <source>
        <dbReference type="ARBA" id="ARBA00046608"/>
    </source>
</evidence>
<keyword evidence="6 10" id="KW-0594">Phospholipid biosynthesis</keyword>
<dbReference type="EC" id="2.3.1.274" evidence="8 10"/>
<dbReference type="GO" id="GO:0043811">
    <property type="term" value="F:phosphate:acyl-[acyl carrier protein] acyltransferase activity"/>
    <property type="evidence" value="ECO:0007669"/>
    <property type="project" value="UniProtKB-EC"/>
</dbReference>
<dbReference type="InterPro" id="IPR003664">
    <property type="entry name" value="FA_synthesis"/>
</dbReference>
<keyword evidence="2 10" id="KW-0963">Cytoplasm</keyword>
<keyword evidence="7 10" id="KW-1208">Phospholipid metabolism</keyword>
<proteinExistence type="inferred from homology"/>
<comment type="subunit">
    <text evidence="9 10">Homodimer. Probably interacts with PlsY.</text>
</comment>
<name>A0ABU7K329_9ACTN</name>
<comment type="pathway">
    <text evidence="10">Lipid metabolism; phospholipid metabolism.</text>
</comment>
<evidence type="ECO:0000313" key="12">
    <source>
        <dbReference type="EMBL" id="MEE2036580.1"/>
    </source>
</evidence>
<evidence type="ECO:0000256" key="6">
    <source>
        <dbReference type="ARBA" id="ARBA00023209"/>
    </source>
</evidence>
<evidence type="ECO:0000313" key="13">
    <source>
        <dbReference type="Proteomes" id="UP001356095"/>
    </source>
</evidence>
<comment type="function">
    <text evidence="10">Catalyzes the reversible formation of acyl-phosphate (acyl-PO(4)) from acyl-[acyl-carrier-protein] (acyl-ACP). This enzyme utilizes acyl-ACP as fatty acyl donor, but not acyl-CoA.</text>
</comment>
<dbReference type="HAMAP" id="MF_00019">
    <property type="entry name" value="PlsX"/>
    <property type="match status" value="1"/>
</dbReference>
<accession>A0ABU7K329</accession>
<feature type="compositionally biased region" description="Low complexity" evidence="11">
    <location>
        <begin position="358"/>
        <end position="369"/>
    </location>
</feature>
<evidence type="ECO:0000256" key="8">
    <source>
        <dbReference type="ARBA" id="ARBA00024069"/>
    </source>
</evidence>
<dbReference type="InterPro" id="IPR012281">
    <property type="entry name" value="Phospholipid_synth_PlsX-like"/>
</dbReference>
<dbReference type="Proteomes" id="UP001356095">
    <property type="component" value="Unassembled WGS sequence"/>
</dbReference>
<keyword evidence="3 10" id="KW-0444">Lipid biosynthesis</keyword>
<keyword evidence="4 10" id="KW-0808">Transferase</keyword>
<dbReference type="Gene3D" id="3.40.718.10">
    <property type="entry name" value="Isopropylmalate Dehydrogenase"/>
    <property type="match status" value="1"/>
</dbReference>
<dbReference type="Pfam" id="PF02504">
    <property type="entry name" value="FA_synthesis"/>
    <property type="match status" value="1"/>
</dbReference>
<dbReference type="SUPFAM" id="SSF53659">
    <property type="entry name" value="Isocitrate/Isopropylmalate dehydrogenase-like"/>
    <property type="match status" value="1"/>
</dbReference>
<dbReference type="RefSeq" id="WP_330090370.1">
    <property type="nucleotide sequence ID" value="NZ_JAUZMY010000003.1"/>
</dbReference>
<dbReference type="PANTHER" id="PTHR30100">
    <property type="entry name" value="FATTY ACID/PHOSPHOLIPID SYNTHESIS PROTEIN PLSX"/>
    <property type="match status" value="1"/>
</dbReference>
<keyword evidence="13" id="KW-1185">Reference proteome</keyword>
<reference evidence="12 13" key="1">
    <citation type="submission" date="2023-08" db="EMBL/GenBank/DDBJ databases">
        <authorList>
            <person name="Girao M."/>
            <person name="Carvalho M.F."/>
        </authorList>
    </citation>
    <scope>NUCLEOTIDE SEQUENCE [LARGE SCALE GENOMIC DNA]</scope>
    <source>
        <strain evidence="12 13">CT-R113</strain>
    </source>
</reference>
<evidence type="ECO:0000256" key="7">
    <source>
        <dbReference type="ARBA" id="ARBA00023264"/>
    </source>
</evidence>
<sequence>MTGTSDAEAPAPPRASPPIIAVDAMGGDNAPSEIVKGAVIAVRELGLRVLLVGRRTEIASLLAEEGALRDIPVVHAEDNLAMHEGALASWRRPRSSAAVSCRLIRRGDADALVSAGSTGGIVATSTVRLRTQPGVLRPALAVTLPTGETPTIMVDAGANADAKPEMLVQFAHLGCAYAQTAFGVRRPRVGLLTIGSEPGKGNKLVRRATELLSATSEGSQAMDFRGNIEGHDLLARKVDVVVTDGHTGNVALKSVEGTAAFAMDLVREALTSTTAAKAGAFLQRKALRGLRERLDSETYGGAALLGLNGTVVIAHGDSRAKGVARACQLAHDLAGGRIGDQIRRRVHHRPPTWLHRLAQSDAPPASAPGALPPAPEGR</sequence>
<evidence type="ECO:0000256" key="4">
    <source>
        <dbReference type="ARBA" id="ARBA00022679"/>
    </source>
</evidence>
<keyword evidence="12" id="KW-0012">Acyltransferase</keyword>
<comment type="caution">
    <text evidence="12">The sequence shown here is derived from an EMBL/GenBank/DDBJ whole genome shotgun (WGS) entry which is preliminary data.</text>
</comment>
<evidence type="ECO:0000256" key="10">
    <source>
        <dbReference type="HAMAP-Rule" id="MF_00019"/>
    </source>
</evidence>
<feature type="region of interest" description="Disordered" evidence="11">
    <location>
        <begin position="358"/>
        <end position="378"/>
    </location>
</feature>
<comment type="catalytic activity">
    <reaction evidence="1 10">
        <text>a fatty acyl-[ACP] + phosphate = an acyl phosphate + holo-[ACP]</text>
        <dbReference type="Rhea" id="RHEA:42292"/>
        <dbReference type="Rhea" id="RHEA-COMP:9685"/>
        <dbReference type="Rhea" id="RHEA-COMP:14125"/>
        <dbReference type="ChEBI" id="CHEBI:43474"/>
        <dbReference type="ChEBI" id="CHEBI:59918"/>
        <dbReference type="ChEBI" id="CHEBI:64479"/>
        <dbReference type="ChEBI" id="CHEBI:138651"/>
        <dbReference type="EC" id="2.3.1.274"/>
    </reaction>
</comment>
<protein>
    <recommendedName>
        <fullName evidence="8 10">Phosphate acyltransferase</fullName>
        <ecNumber evidence="8 10">2.3.1.274</ecNumber>
    </recommendedName>
    <alternativeName>
        <fullName evidence="10">Acyl-ACP phosphotransacylase</fullName>
    </alternativeName>
    <alternativeName>
        <fullName evidence="10">Acyl-[acyl-carrier-protein]--phosphate acyltransferase</fullName>
    </alternativeName>
    <alternativeName>
        <fullName evidence="10">Phosphate-acyl-ACP acyltransferase</fullName>
    </alternativeName>
</protein>
<gene>
    <name evidence="10 12" type="primary">plsX</name>
    <name evidence="12" type="ORF">Q8791_05000</name>
</gene>
<dbReference type="PANTHER" id="PTHR30100:SF1">
    <property type="entry name" value="PHOSPHATE ACYLTRANSFERASE"/>
    <property type="match status" value="1"/>
</dbReference>
<dbReference type="NCBIfam" id="TIGR00182">
    <property type="entry name" value="plsX"/>
    <property type="match status" value="1"/>
</dbReference>
<evidence type="ECO:0000256" key="1">
    <source>
        <dbReference type="ARBA" id="ARBA00001232"/>
    </source>
</evidence>
<evidence type="ECO:0000256" key="11">
    <source>
        <dbReference type="SAM" id="MobiDB-lite"/>
    </source>
</evidence>